<feature type="transmembrane region" description="Helical" evidence="1">
    <location>
        <begin position="417"/>
        <end position="436"/>
    </location>
</feature>
<dbReference type="Pfam" id="PF24672">
    <property type="entry name" value="DUF7654"/>
    <property type="match status" value="1"/>
</dbReference>
<feature type="transmembrane region" description="Helical" evidence="1">
    <location>
        <begin position="476"/>
        <end position="494"/>
    </location>
</feature>
<keyword evidence="1" id="KW-1133">Transmembrane helix</keyword>
<feature type="transmembrane region" description="Helical" evidence="1">
    <location>
        <begin position="274"/>
        <end position="297"/>
    </location>
</feature>
<feature type="transmembrane region" description="Helical" evidence="1">
    <location>
        <begin position="198"/>
        <end position="216"/>
    </location>
</feature>
<organism evidence="4 5">
    <name type="scientific">candidate division WS5 bacterium</name>
    <dbReference type="NCBI Taxonomy" id="2093353"/>
    <lineage>
        <taxon>Bacteria</taxon>
        <taxon>candidate division WS5</taxon>
    </lineage>
</organism>
<evidence type="ECO:0000256" key="1">
    <source>
        <dbReference type="SAM" id="Phobius"/>
    </source>
</evidence>
<keyword evidence="1" id="KW-0812">Transmembrane</keyword>
<feature type="transmembrane region" description="Helical" evidence="1">
    <location>
        <begin position="146"/>
        <end position="165"/>
    </location>
</feature>
<sequence>MFKHKVVDVKKKLNKLGQKISEEKLIKFDYKVILLILFLISSFFVMTLFKIHTSSIAYWNKIITDGNEKEGVLLGSPKSIRSDEWLIQTPFILSQLNQENKYSIKNKGLGEGHVPLLMNLPTKHVSSLFRPQNWGFFVFEAERGFAFYWNFKIFGLFLTCFLLLMLVTKNNFWISFLGSIWLFFSSFIQWWFSAVSLPEMITAFCAIFIALSYIFLSKKKKSIILGSLILTIFSVNFTLIFYPPFQIPLAYLLIFLFGGFMIKNLLYRDFKKNLWLRLVGLLFSFIIFIVIISKFFLDAKETILMVMNTAYPGKRISMGGDIPLVRFFSGFYNVYLNQNHFPKISGIGNVCEASGFILLFPLVFIIFVHKKLKRKKVDPLLVMVLLYLLVMFIWSTIGFPSLISKATLMSYVPASRALVGIGLASIIITAVAVTEIGKKRLIEEKVNLIIILICIFFFVMLHGLLLRNIAPEFVGYRHILSLSILITILSHLFFTGKKIIFFFSITFIALLSTFWVNPLSVGLGPIYNKQIFKFINKENFKENGQYWIVYGDSKSGKHTLANFLKAAGLNVFNGVQYSPKIKEFRILDNEDNYEKIYNRYANIEINEPITSEKEKVEISLVQADSIAISINPCSEKLKKIGINKYIFPYRLNEKQHTCLNSLSDDSIDGFWFYERK</sequence>
<feature type="transmembrane region" description="Helical" evidence="1">
    <location>
        <begin position="172"/>
        <end position="192"/>
    </location>
</feature>
<dbReference type="AlphaFoldDB" id="A0A419DGN8"/>
<reference evidence="4 5" key="1">
    <citation type="journal article" date="2017" name="ISME J.">
        <title>Energy and carbon metabolisms in a deep terrestrial subsurface fluid microbial community.</title>
        <authorList>
            <person name="Momper L."/>
            <person name="Jungbluth S.P."/>
            <person name="Lee M.D."/>
            <person name="Amend J.P."/>
        </authorList>
    </citation>
    <scope>NUCLEOTIDE SEQUENCE [LARGE SCALE GENOMIC DNA]</scope>
    <source>
        <strain evidence="4">SURF_29</strain>
    </source>
</reference>
<dbReference type="Pfam" id="PF24677">
    <property type="entry name" value="DUF7657"/>
    <property type="match status" value="1"/>
</dbReference>
<gene>
    <name evidence="4" type="ORF">C4544_00065</name>
</gene>
<proteinExistence type="predicted"/>
<protein>
    <recommendedName>
        <fullName evidence="6">Glycosyltransferase RgtA/B/C/D-like domain-containing protein</fullName>
    </recommendedName>
</protein>
<feature type="transmembrane region" description="Helical" evidence="1">
    <location>
        <begin position="248"/>
        <end position="267"/>
    </location>
</feature>
<feature type="transmembrane region" description="Helical" evidence="1">
    <location>
        <begin position="380"/>
        <end position="397"/>
    </location>
</feature>
<evidence type="ECO:0008006" key="6">
    <source>
        <dbReference type="Google" id="ProtNLM"/>
    </source>
</evidence>
<evidence type="ECO:0000313" key="5">
    <source>
        <dbReference type="Proteomes" id="UP000285655"/>
    </source>
</evidence>
<feature type="domain" description="DUF7657" evidence="3">
    <location>
        <begin position="38"/>
        <end position="433"/>
    </location>
</feature>
<dbReference type="InterPro" id="IPR056074">
    <property type="entry name" value="DUF7657"/>
</dbReference>
<accession>A0A419DGN8</accession>
<dbReference type="InterPro" id="IPR056071">
    <property type="entry name" value="DUF7654"/>
</dbReference>
<keyword evidence="1" id="KW-0472">Membrane</keyword>
<feature type="transmembrane region" description="Helical" evidence="1">
    <location>
        <begin position="499"/>
        <end position="516"/>
    </location>
</feature>
<feature type="transmembrane region" description="Helical" evidence="1">
    <location>
        <begin position="223"/>
        <end position="242"/>
    </location>
</feature>
<comment type="caution">
    <text evidence="4">The sequence shown here is derived from an EMBL/GenBank/DDBJ whole genome shotgun (WGS) entry which is preliminary data.</text>
</comment>
<dbReference type="EMBL" id="QZJW01000002">
    <property type="protein sequence ID" value="RJO62237.1"/>
    <property type="molecule type" value="Genomic_DNA"/>
</dbReference>
<feature type="transmembrane region" description="Helical" evidence="1">
    <location>
        <begin position="346"/>
        <end position="368"/>
    </location>
</feature>
<feature type="transmembrane region" description="Helical" evidence="1">
    <location>
        <begin position="32"/>
        <end position="51"/>
    </location>
</feature>
<evidence type="ECO:0000313" key="4">
    <source>
        <dbReference type="EMBL" id="RJO62237.1"/>
    </source>
</evidence>
<evidence type="ECO:0000259" key="3">
    <source>
        <dbReference type="Pfam" id="PF24677"/>
    </source>
</evidence>
<evidence type="ECO:0000259" key="2">
    <source>
        <dbReference type="Pfam" id="PF24672"/>
    </source>
</evidence>
<name>A0A419DGN8_9BACT</name>
<feature type="transmembrane region" description="Helical" evidence="1">
    <location>
        <begin position="448"/>
        <end position="470"/>
    </location>
</feature>
<dbReference type="Proteomes" id="UP000285655">
    <property type="component" value="Unassembled WGS sequence"/>
</dbReference>
<feature type="domain" description="DUF7654" evidence="2">
    <location>
        <begin position="525"/>
        <end position="674"/>
    </location>
</feature>